<keyword evidence="4" id="KW-1003">Cell membrane</keyword>
<gene>
    <name evidence="11" type="ORF">GH984_08225</name>
</gene>
<dbReference type="RefSeq" id="WP_153719731.1">
    <property type="nucleotide sequence ID" value="NZ_WJPP01000004.1"/>
</dbReference>
<dbReference type="CDD" id="cd06550">
    <property type="entry name" value="TM_ABC_iron-siderophores_like"/>
    <property type="match status" value="1"/>
</dbReference>
<keyword evidence="12" id="KW-1185">Reference proteome</keyword>
<evidence type="ECO:0000256" key="7">
    <source>
        <dbReference type="ARBA" id="ARBA00022989"/>
    </source>
</evidence>
<evidence type="ECO:0000256" key="2">
    <source>
        <dbReference type="ARBA" id="ARBA00008034"/>
    </source>
</evidence>
<feature type="transmembrane region" description="Helical" evidence="10">
    <location>
        <begin position="227"/>
        <end position="250"/>
    </location>
</feature>
<keyword evidence="5" id="KW-0408">Iron</keyword>
<accession>A0A6N7QQJ0</accession>
<dbReference type="GO" id="GO:0010043">
    <property type="term" value="P:response to zinc ion"/>
    <property type="evidence" value="ECO:0007669"/>
    <property type="project" value="TreeGrafter"/>
</dbReference>
<dbReference type="Pfam" id="PF00950">
    <property type="entry name" value="ABC-3"/>
    <property type="match status" value="1"/>
</dbReference>
<dbReference type="AlphaFoldDB" id="A0A6N7QQJ0"/>
<dbReference type="GO" id="GO:0071281">
    <property type="term" value="P:cellular response to iron ion"/>
    <property type="evidence" value="ECO:0007669"/>
    <property type="project" value="UniProtKB-ARBA"/>
</dbReference>
<proteinExistence type="inferred from homology"/>
<dbReference type="SUPFAM" id="SSF81345">
    <property type="entry name" value="ABC transporter involved in vitamin B12 uptake, BtuC"/>
    <property type="match status" value="1"/>
</dbReference>
<evidence type="ECO:0000256" key="3">
    <source>
        <dbReference type="ARBA" id="ARBA00022448"/>
    </source>
</evidence>
<evidence type="ECO:0000256" key="9">
    <source>
        <dbReference type="RuleBase" id="RU003943"/>
    </source>
</evidence>
<comment type="caution">
    <text evidence="11">The sequence shown here is derived from an EMBL/GenBank/DDBJ whole genome shotgun (WGS) entry which is preliminary data.</text>
</comment>
<comment type="similarity">
    <text evidence="2 9">Belongs to the ABC-3 integral membrane protein family.</text>
</comment>
<evidence type="ECO:0000256" key="4">
    <source>
        <dbReference type="ARBA" id="ARBA00022475"/>
    </source>
</evidence>
<dbReference type="GO" id="GO:0006826">
    <property type="term" value="P:iron ion transport"/>
    <property type="evidence" value="ECO:0007669"/>
    <property type="project" value="UniProtKB-KW"/>
</dbReference>
<feature type="transmembrane region" description="Helical" evidence="10">
    <location>
        <begin position="182"/>
        <end position="215"/>
    </location>
</feature>
<dbReference type="PANTHER" id="PTHR30477:SF3">
    <property type="entry name" value="METAL TRANSPORT SYSTEM MEMBRANE PROTEIN CT_069-RELATED"/>
    <property type="match status" value="1"/>
</dbReference>
<dbReference type="GO" id="GO:0055085">
    <property type="term" value="P:transmembrane transport"/>
    <property type="evidence" value="ECO:0007669"/>
    <property type="project" value="InterPro"/>
</dbReference>
<dbReference type="InterPro" id="IPR001626">
    <property type="entry name" value="ABC_TroCD"/>
</dbReference>
<keyword evidence="8 10" id="KW-0472">Membrane</keyword>
<dbReference type="GO" id="GO:0043190">
    <property type="term" value="C:ATP-binding cassette (ABC) transporter complex"/>
    <property type="evidence" value="ECO:0007669"/>
    <property type="project" value="InterPro"/>
</dbReference>
<keyword evidence="5" id="KW-0410">Iron transport</keyword>
<keyword evidence="7 10" id="KW-1133">Transmembrane helix</keyword>
<organism evidence="11 12">
    <name type="scientific">Spiribacter salilacus</name>
    <dbReference type="NCBI Taxonomy" id="2664894"/>
    <lineage>
        <taxon>Bacteria</taxon>
        <taxon>Pseudomonadati</taxon>
        <taxon>Pseudomonadota</taxon>
        <taxon>Gammaproteobacteria</taxon>
        <taxon>Chromatiales</taxon>
        <taxon>Ectothiorhodospiraceae</taxon>
        <taxon>Spiribacter</taxon>
    </lineage>
</organism>
<comment type="subcellular location">
    <subcellularLocation>
        <location evidence="1 9">Cell membrane</location>
        <topology evidence="1 9">Multi-pass membrane protein</topology>
    </subcellularLocation>
</comment>
<feature type="transmembrane region" description="Helical" evidence="10">
    <location>
        <begin position="66"/>
        <end position="87"/>
    </location>
</feature>
<feature type="transmembrane region" description="Helical" evidence="10">
    <location>
        <begin position="12"/>
        <end position="34"/>
    </location>
</feature>
<dbReference type="EMBL" id="WJPP01000004">
    <property type="protein sequence ID" value="MRH78691.1"/>
    <property type="molecule type" value="Genomic_DNA"/>
</dbReference>
<keyword evidence="3 9" id="KW-0813">Transport</keyword>
<dbReference type="Gene3D" id="1.10.3470.10">
    <property type="entry name" value="ABC transporter involved in vitamin B12 uptake, BtuC"/>
    <property type="match status" value="1"/>
</dbReference>
<evidence type="ECO:0000313" key="11">
    <source>
        <dbReference type="EMBL" id="MRH78691.1"/>
    </source>
</evidence>
<evidence type="ECO:0000256" key="6">
    <source>
        <dbReference type="ARBA" id="ARBA00022692"/>
    </source>
</evidence>
<evidence type="ECO:0000313" key="12">
    <source>
        <dbReference type="Proteomes" id="UP000433788"/>
    </source>
</evidence>
<protein>
    <submittedName>
        <fullName evidence="11">Iron chelate uptake ABC transporter family permease subunit</fullName>
    </submittedName>
</protein>
<evidence type="ECO:0000256" key="8">
    <source>
        <dbReference type="ARBA" id="ARBA00023136"/>
    </source>
</evidence>
<sequence length="317" mass="32553">MSFLQDLLGSQIVQLVVLGAALLGAMSGILGSFAVLRQQSLLGDTLSHAALPGVCIGYLIAGERQLSLLLPGALVTGTLAALSVMLITKRTRLKTDAALGIALSVFFAIGTVLLTLIQAQGSVGSAGLSSFLFGQAAAITKGDISLMIGTGTLLLGVVLLFWKEFKLVSFDPASAQVLGLPVLALEGALTLIVAIAVVLGLQLVGVILMVALLIAPAAAARQWTRSLSSMVMLAGLLGAVAGAGGALVSATGRGLATGPVVVLIITGIVLISLLIAPQRGILWQARARRRLTKRLPAVTVPHDAKRRKFPIRGVKRG</sequence>
<dbReference type="FunFam" id="1.10.3470.10:FF:000003">
    <property type="entry name" value="Iron ABC transporter permease SitD"/>
    <property type="match status" value="1"/>
</dbReference>
<evidence type="ECO:0000256" key="1">
    <source>
        <dbReference type="ARBA" id="ARBA00004651"/>
    </source>
</evidence>
<dbReference type="Proteomes" id="UP000433788">
    <property type="component" value="Unassembled WGS sequence"/>
</dbReference>
<dbReference type="PANTHER" id="PTHR30477">
    <property type="entry name" value="ABC-TRANSPORTER METAL-BINDING PROTEIN"/>
    <property type="match status" value="1"/>
</dbReference>
<feature type="transmembrane region" description="Helical" evidence="10">
    <location>
        <begin position="144"/>
        <end position="162"/>
    </location>
</feature>
<keyword evidence="6 9" id="KW-0812">Transmembrane</keyword>
<reference evidence="11 12" key="1">
    <citation type="submission" date="2019-11" db="EMBL/GenBank/DDBJ databases">
        <authorList>
            <person name="Zhang X.Y."/>
        </authorList>
    </citation>
    <scope>NUCLEOTIDE SEQUENCE [LARGE SCALE GENOMIC DNA]</scope>
    <source>
        <strain evidence="11 12">C176</strain>
    </source>
</reference>
<keyword evidence="5" id="KW-0406">Ion transport</keyword>
<name>A0A6N7QQJ0_9GAMM</name>
<evidence type="ECO:0000256" key="10">
    <source>
        <dbReference type="SAM" id="Phobius"/>
    </source>
</evidence>
<feature type="transmembrane region" description="Helical" evidence="10">
    <location>
        <begin position="256"/>
        <end position="276"/>
    </location>
</feature>
<feature type="transmembrane region" description="Helical" evidence="10">
    <location>
        <begin position="99"/>
        <end position="117"/>
    </location>
</feature>
<evidence type="ECO:0000256" key="5">
    <source>
        <dbReference type="ARBA" id="ARBA00022496"/>
    </source>
</evidence>
<dbReference type="InterPro" id="IPR037294">
    <property type="entry name" value="ABC_BtuC-like"/>
</dbReference>